<keyword evidence="2" id="KW-1185">Reference proteome</keyword>
<reference evidence="1" key="2">
    <citation type="journal article" date="2022" name="Microb. Genom.">
        <title>A chromosome-scale genome assembly of the tomato pathogen Cladosporium fulvum reveals a compartmentalized genome architecture and the presence of a dispensable chromosome.</title>
        <authorList>
            <person name="Zaccaron A.Z."/>
            <person name="Chen L.H."/>
            <person name="Samaras A."/>
            <person name="Stergiopoulos I."/>
        </authorList>
    </citation>
    <scope>NUCLEOTIDE SEQUENCE</scope>
    <source>
        <strain evidence="1">Race5_Kim</strain>
    </source>
</reference>
<protein>
    <recommendedName>
        <fullName evidence="3">Arrestin-like N-terminal domain-containing protein</fullName>
    </recommendedName>
</protein>
<dbReference type="OMA" id="WHCPDSE"/>
<dbReference type="KEGG" id="ffu:CLAFUR5_10086"/>
<organism evidence="1 2">
    <name type="scientific">Passalora fulva</name>
    <name type="common">Tomato leaf mold</name>
    <name type="synonym">Cladosporium fulvum</name>
    <dbReference type="NCBI Taxonomy" id="5499"/>
    <lineage>
        <taxon>Eukaryota</taxon>
        <taxon>Fungi</taxon>
        <taxon>Dikarya</taxon>
        <taxon>Ascomycota</taxon>
        <taxon>Pezizomycotina</taxon>
        <taxon>Dothideomycetes</taxon>
        <taxon>Dothideomycetidae</taxon>
        <taxon>Mycosphaerellales</taxon>
        <taxon>Mycosphaerellaceae</taxon>
        <taxon>Fulvia</taxon>
    </lineage>
</organism>
<dbReference type="RefSeq" id="XP_047764298.1">
    <property type="nucleotide sequence ID" value="XM_047909234.1"/>
</dbReference>
<dbReference type="Proteomes" id="UP000756132">
    <property type="component" value="Chromosome 7"/>
</dbReference>
<evidence type="ECO:0008006" key="3">
    <source>
        <dbReference type="Google" id="ProtNLM"/>
    </source>
</evidence>
<dbReference type="AlphaFoldDB" id="A0A9Q8URP6"/>
<accession>A0A9Q8URP6</accession>
<proteinExistence type="predicted"/>
<evidence type="ECO:0000313" key="1">
    <source>
        <dbReference type="EMBL" id="UJO19932.1"/>
    </source>
</evidence>
<sequence length="397" mass="43805">MASWSSSPQVEVQIQFGSEEKSRAIVHAPTYVGNEYITGTATFNLREDYEGMRYKIAVKGVVQTTFTELPAGGLQSTSSVETQTFLSATLFEGTRPAILADNKRHIARVPFKFNRTDNHDSSSDSTRSSGHAFKHFLPSVDSKIASKHWSSNFKSGPDAQYSVKYTITATAVSERKRVFSASRSFSYAPSIIDASPIALEDFPEEYVVRTTKAINKSSSSTARIGMISQEPRALVLQRSAATGETDINLFLMLFRDGAISFGKESLPKRARIKAELRTTTIVMDRAGTPAAHTLPGALKTRAVIKQEKSFAQEYTLPLNQWHCPDSESEGEHGTMTEEVLTNALHVPFKVSASRPLPTAFFSPLLSRRYAIDLALTFDDDNSTAVKLRLPLQIGYET</sequence>
<dbReference type="GeneID" id="71989964"/>
<gene>
    <name evidence="1" type="ORF">CLAFUR5_10086</name>
</gene>
<dbReference type="OrthoDB" id="3644299at2759"/>
<evidence type="ECO:0000313" key="2">
    <source>
        <dbReference type="Proteomes" id="UP000756132"/>
    </source>
</evidence>
<dbReference type="EMBL" id="CP090169">
    <property type="protein sequence ID" value="UJO19932.1"/>
    <property type="molecule type" value="Genomic_DNA"/>
</dbReference>
<reference evidence="1" key="1">
    <citation type="submission" date="2021-12" db="EMBL/GenBank/DDBJ databases">
        <authorList>
            <person name="Zaccaron A."/>
            <person name="Stergiopoulos I."/>
        </authorList>
    </citation>
    <scope>NUCLEOTIDE SEQUENCE</scope>
    <source>
        <strain evidence="1">Race5_Kim</strain>
    </source>
</reference>
<name>A0A9Q8URP6_PASFU</name>